<proteinExistence type="predicted"/>
<dbReference type="Pfam" id="PF07734">
    <property type="entry name" value="FBA_1"/>
    <property type="match status" value="1"/>
</dbReference>
<dbReference type="Proteomes" id="UP001187192">
    <property type="component" value="Unassembled WGS sequence"/>
</dbReference>
<accession>A0AA87Z185</accession>
<name>A0AA87Z185_FICCA</name>
<dbReference type="InterPro" id="IPR006527">
    <property type="entry name" value="F-box-assoc_dom_typ1"/>
</dbReference>
<feature type="domain" description="F-box associated beta-propeller type 1" evidence="1">
    <location>
        <begin position="28"/>
        <end position="262"/>
    </location>
</feature>
<evidence type="ECO:0000259" key="1">
    <source>
        <dbReference type="Pfam" id="PF07734"/>
    </source>
</evidence>
<dbReference type="InterPro" id="IPR017451">
    <property type="entry name" value="F-box-assoc_interact_dom"/>
</dbReference>
<keyword evidence="3" id="KW-1185">Reference proteome</keyword>
<gene>
    <name evidence="2" type="ORF">TIFTF001_001682</name>
</gene>
<evidence type="ECO:0000313" key="3">
    <source>
        <dbReference type="Proteomes" id="UP001187192"/>
    </source>
</evidence>
<protein>
    <recommendedName>
        <fullName evidence="1">F-box associated beta-propeller type 1 domain-containing protein</fullName>
    </recommendedName>
</protein>
<comment type="caution">
    <text evidence="2">The sequence shown here is derived from an EMBL/GenBank/DDBJ whole genome shotgun (WGS) entry which is preliminary data.</text>
</comment>
<sequence>MRLGFIEPEDGCSLSGYCWCGSLKKKCKLCHLGITLEAKLKLPLRNAQVMFDLAGDDTNVENSCNGLLCLTDGLGHDNVVVCNPILGEFIYLPKSSHDGYYNSWFRVGMGFSARNNHYKVFRAFSRLTTDPATGWLWRGTNMAEIHTLGTVSWRNVDIAALKLHFDCGPIYLNGALHWIGLDDHNGSHCIVTFNSDEERFHLFSIPSPPSQRGKLLDFGVIEGCLCVYDPYVHDHVEVWVMKEFGVCESWTKLISTSVLNDEASEHHYRPISLLNNGALLMFHCSRSDLMYYDDLRGLRFIISSLLFEAITHNPSFILLKDILMTANVEVLNINSRYG</sequence>
<dbReference type="InterPro" id="IPR050796">
    <property type="entry name" value="SCF_F-box_component"/>
</dbReference>
<dbReference type="PANTHER" id="PTHR31672">
    <property type="entry name" value="BNACNNG10540D PROTEIN"/>
    <property type="match status" value="1"/>
</dbReference>
<dbReference type="EMBL" id="BTGU01000002">
    <property type="protein sequence ID" value="GMN27528.1"/>
    <property type="molecule type" value="Genomic_DNA"/>
</dbReference>
<dbReference type="AlphaFoldDB" id="A0AA87Z185"/>
<dbReference type="NCBIfam" id="TIGR01640">
    <property type="entry name" value="F_box_assoc_1"/>
    <property type="match status" value="1"/>
</dbReference>
<organism evidence="2 3">
    <name type="scientific">Ficus carica</name>
    <name type="common">Common fig</name>
    <dbReference type="NCBI Taxonomy" id="3494"/>
    <lineage>
        <taxon>Eukaryota</taxon>
        <taxon>Viridiplantae</taxon>
        <taxon>Streptophyta</taxon>
        <taxon>Embryophyta</taxon>
        <taxon>Tracheophyta</taxon>
        <taxon>Spermatophyta</taxon>
        <taxon>Magnoliopsida</taxon>
        <taxon>eudicotyledons</taxon>
        <taxon>Gunneridae</taxon>
        <taxon>Pentapetalae</taxon>
        <taxon>rosids</taxon>
        <taxon>fabids</taxon>
        <taxon>Rosales</taxon>
        <taxon>Moraceae</taxon>
        <taxon>Ficeae</taxon>
        <taxon>Ficus</taxon>
    </lineage>
</organism>
<evidence type="ECO:0000313" key="2">
    <source>
        <dbReference type="EMBL" id="GMN27528.1"/>
    </source>
</evidence>
<reference evidence="2" key="1">
    <citation type="submission" date="2023-07" db="EMBL/GenBank/DDBJ databases">
        <title>draft genome sequence of fig (Ficus carica).</title>
        <authorList>
            <person name="Takahashi T."/>
            <person name="Nishimura K."/>
        </authorList>
    </citation>
    <scope>NUCLEOTIDE SEQUENCE</scope>
</reference>
<dbReference type="PANTHER" id="PTHR31672:SF13">
    <property type="entry name" value="F-BOX PROTEIN CPR30-LIKE"/>
    <property type="match status" value="1"/>
</dbReference>